<feature type="chain" id="PRO_5002306383" evidence="1">
    <location>
        <begin position="25"/>
        <end position="110"/>
    </location>
</feature>
<gene>
    <name evidence="2" type="ORF">YBN1229_v1_2654</name>
</gene>
<keyword evidence="1" id="KW-0732">Signal</keyword>
<evidence type="ECO:0000313" key="3">
    <source>
        <dbReference type="Proteomes" id="UP000033187"/>
    </source>
</evidence>
<dbReference type="KEGG" id="fil:BN1229_v1_3268"/>
<keyword evidence="3" id="KW-1185">Reference proteome</keyword>
<evidence type="ECO:0000256" key="1">
    <source>
        <dbReference type="SAM" id="SignalP"/>
    </source>
</evidence>
<dbReference type="AlphaFoldDB" id="A0A0D6JH17"/>
<dbReference type="Proteomes" id="UP000033187">
    <property type="component" value="Chromosome 1"/>
</dbReference>
<accession>A0A0D6JH17</accession>
<name>A0A0D6JH17_9HYPH</name>
<dbReference type="KEGG" id="fiy:BN1229_v1_2654"/>
<proteinExistence type="predicted"/>
<protein>
    <submittedName>
        <fullName evidence="2">Uncharacterized protein</fullName>
    </submittedName>
</protein>
<dbReference type="OrthoDB" id="8452696at2"/>
<organism evidence="2 3">
    <name type="scientific">Candidatus Filomicrobium marinum</name>
    <dbReference type="NCBI Taxonomy" id="1608628"/>
    <lineage>
        <taxon>Bacteria</taxon>
        <taxon>Pseudomonadati</taxon>
        <taxon>Pseudomonadota</taxon>
        <taxon>Alphaproteobacteria</taxon>
        <taxon>Hyphomicrobiales</taxon>
        <taxon>Hyphomicrobiaceae</taxon>
        <taxon>Filomicrobium</taxon>
    </lineage>
</organism>
<evidence type="ECO:0000313" key="2">
    <source>
        <dbReference type="EMBL" id="CPR20541.1"/>
    </source>
</evidence>
<reference evidence="3" key="1">
    <citation type="submission" date="2015-02" db="EMBL/GenBank/DDBJ databases">
        <authorList>
            <person name="Chooi Y.-H."/>
        </authorList>
    </citation>
    <scope>NUCLEOTIDE SEQUENCE [LARGE SCALE GENOMIC DNA]</scope>
    <source>
        <strain evidence="3">strain Y</strain>
    </source>
</reference>
<feature type="signal peptide" evidence="1">
    <location>
        <begin position="1"/>
        <end position="24"/>
    </location>
</feature>
<dbReference type="EMBL" id="LN829119">
    <property type="protein sequence ID" value="CPR20541.1"/>
    <property type="molecule type" value="Genomic_DNA"/>
</dbReference>
<dbReference type="RefSeq" id="WP_046479087.1">
    <property type="nucleotide sequence ID" value="NZ_LN829118.1"/>
</dbReference>
<sequence>MMTQRICSLVCAMLFAATATAAIAYDGLEADYATCTQGDASTQAEAMVGACSRLIKNSSAENELVGMFYALRATVNTDKSANCQDARKAISLIKDPGLRESARELEKINC</sequence>